<reference evidence="1" key="1">
    <citation type="thesis" date="2020" institute="ProQuest LLC" country="789 East Eisenhower Parkway, Ann Arbor, MI, USA">
        <title>Comparative Genomics and Chromosome Evolution.</title>
        <authorList>
            <person name="Mudd A.B."/>
        </authorList>
    </citation>
    <scope>NUCLEOTIDE SEQUENCE</scope>
    <source>
        <strain evidence="1">1538</strain>
        <tissue evidence="1">Blood</tissue>
    </source>
</reference>
<dbReference type="AlphaFoldDB" id="A0AAV2ZGA0"/>
<comment type="caution">
    <text evidence="1">The sequence shown here is derived from an EMBL/GenBank/DDBJ whole genome shotgun (WGS) entry which is preliminary data.</text>
</comment>
<evidence type="ECO:0000313" key="2">
    <source>
        <dbReference type="Proteomes" id="UP001181693"/>
    </source>
</evidence>
<dbReference type="EMBL" id="DYDO01000011">
    <property type="protein sequence ID" value="DBA15809.1"/>
    <property type="molecule type" value="Genomic_DNA"/>
</dbReference>
<keyword evidence="2" id="KW-1185">Reference proteome</keyword>
<name>A0AAV2ZGA0_PYXAD</name>
<accession>A0AAV2ZGA0</accession>
<dbReference type="Proteomes" id="UP001181693">
    <property type="component" value="Unassembled WGS sequence"/>
</dbReference>
<protein>
    <submittedName>
        <fullName evidence="1">Uncharacterized protein</fullName>
    </submittedName>
</protein>
<evidence type="ECO:0000313" key="1">
    <source>
        <dbReference type="EMBL" id="DBA15809.1"/>
    </source>
</evidence>
<proteinExistence type="predicted"/>
<sequence length="83" mass="9565">MRITITYTMGSVVICGVRMRHFKVRFLTREPIFDYQHVMIGMCCSENYAPLDNDACIKHQIGVGLAKKSYLRGCVKTWQFLSS</sequence>
<gene>
    <name evidence="1" type="ORF">GDO54_003270</name>
</gene>
<organism evidence="1 2">
    <name type="scientific">Pyxicephalus adspersus</name>
    <name type="common">African bullfrog</name>
    <dbReference type="NCBI Taxonomy" id="30357"/>
    <lineage>
        <taxon>Eukaryota</taxon>
        <taxon>Metazoa</taxon>
        <taxon>Chordata</taxon>
        <taxon>Craniata</taxon>
        <taxon>Vertebrata</taxon>
        <taxon>Euteleostomi</taxon>
        <taxon>Amphibia</taxon>
        <taxon>Batrachia</taxon>
        <taxon>Anura</taxon>
        <taxon>Neobatrachia</taxon>
        <taxon>Ranoidea</taxon>
        <taxon>Pyxicephalidae</taxon>
        <taxon>Pyxicephalinae</taxon>
        <taxon>Pyxicephalus</taxon>
    </lineage>
</organism>